<feature type="transmembrane region" description="Helical" evidence="1">
    <location>
        <begin position="50"/>
        <end position="69"/>
    </location>
</feature>
<organism evidence="2 3">
    <name type="scientific">Acidomonas methanolica NBRC 104435</name>
    <dbReference type="NCBI Taxonomy" id="1231351"/>
    <lineage>
        <taxon>Bacteria</taxon>
        <taxon>Pseudomonadati</taxon>
        <taxon>Pseudomonadota</taxon>
        <taxon>Alphaproteobacteria</taxon>
        <taxon>Acetobacterales</taxon>
        <taxon>Acetobacteraceae</taxon>
        <taxon>Acidomonas</taxon>
    </lineage>
</organism>
<keyword evidence="1" id="KW-1133">Transmembrane helix</keyword>
<proteinExistence type="predicted"/>
<accession>A0A023D1V8</accession>
<feature type="transmembrane region" description="Helical" evidence="1">
    <location>
        <begin position="14"/>
        <end position="38"/>
    </location>
</feature>
<keyword evidence="1" id="KW-0472">Membrane</keyword>
<reference evidence="3" key="1">
    <citation type="journal article" date="2014" name="FEMS Microbiol. Lett.">
        <title>Draft Genomic DNA Sequence of the Facultatively Methylotrophic Bacterium Acidomonas methanolica type strain MB58.</title>
        <authorList>
            <person name="Higashiura N."/>
            <person name="Hadano H."/>
            <person name="Hirakawa H."/>
            <person name="Matsutani M."/>
            <person name="Takabe S."/>
            <person name="Matsushita K."/>
            <person name="Azuma Y."/>
        </authorList>
    </citation>
    <scope>NUCLEOTIDE SEQUENCE [LARGE SCALE GENOMIC DNA]</scope>
    <source>
        <strain evidence="3">MB58</strain>
    </source>
</reference>
<gene>
    <name evidence="2" type="ORF">Amme_006_022</name>
</gene>
<evidence type="ECO:0000313" key="3">
    <source>
        <dbReference type="Proteomes" id="UP000019760"/>
    </source>
</evidence>
<evidence type="ECO:0000256" key="1">
    <source>
        <dbReference type="SAM" id="Phobius"/>
    </source>
</evidence>
<dbReference type="OrthoDB" id="7268202at2"/>
<dbReference type="AlphaFoldDB" id="A0A023D1V8"/>
<dbReference type="EMBL" id="BAND01000006">
    <property type="protein sequence ID" value="GAJ27791.1"/>
    <property type="molecule type" value="Genomic_DNA"/>
</dbReference>
<keyword evidence="1" id="KW-0812">Transmembrane</keyword>
<feature type="transmembrane region" description="Helical" evidence="1">
    <location>
        <begin position="119"/>
        <end position="145"/>
    </location>
</feature>
<name>A0A023D1V8_ACIMT</name>
<sequence length="206" mass="22442">MNARVLLSEILPLAAAWLLAPVVPPLWCLLATAGLAAFGALRQRGRVSRAWRLMNGLAVAVTAVGVLMADQPEAARAGVQNMICAAVFLLGAGGRVPLLRELAEQRAGRALPDAPGLAGFLRGYTVVWAVFFALRSLVWGAALAYRLDDTLLHRGMMLSLAAMIALSLAGRRIFRLSRRMFRNETRRSTDSSFRFVPLRGSCRSRR</sequence>
<dbReference type="RefSeq" id="WP_042055624.1">
    <property type="nucleotide sequence ID" value="NZ_BAND01000006.1"/>
</dbReference>
<dbReference type="Proteomes" id="UP000019760">
    <property type="component" value="Unassembled WGS sequence"/>
</dbReference>
<comment type="caution">
    <text evidence="2">The sequence shown here is derived from an EMBL/GenBank/DDBJ whole genome shotgun (WGS) entry which is preliminary data.</text>
</comment>
<feature type="transmembrane region" description="Helical" evidence="1">
    <location>
        <begin position="151"/>
        <end position="170"/>
    </location>
</feature>
<keyword evidence="3" id="KW-1185">Reference proteome</keyword>
<feature type="transmembrane region" description="Helical" evidence="1">
    <location>
        <begin position="75"/>
        <end position="98"/>
    </location>
</feature>
<evidence type="ECO:0008006" key="4">
    <source>
        <dbReference type="Google" id="ProtNLM"/>
    </source>
</evidence>
<evidence type="ECO:0000313" key="2">
    <source>
        <dbReference type="EMBL" id="GAJ27791.1"/>
    </source>
</evidence>
<protein>
    <recommendedName>
        <fullName evidence="4">Intracellular septation protein A</fullName>
    </recommendedName>
</protein>
<reference evidence="2 3" key="2">
    <citation type="journal article" date="2014" name="FEMS Microbiol. Lett.">
        <title>Draft genomic DNA sequence of the facultatively methylotrophic bacterium Acidomonas methanolica type strain MB58.</title>
        <authorList>
            <person name="Higashiura N."/>
            <person name="Hadano H."/>
            <person name="Hirakawa H."/>
            <person name="Matsutani M."/>
            <person name="Takabe S."/>
            <person name="Matsushita K."/>
            <person name="Azuma Y."/>
        </authorList>
    </citation>
    <scope>NUCLEOTIDE SEQUENCE [LARGE SCALE GENOMIC DNA]</scope>
    <source>
        <strain evidence="2 3">MB58</strain>
    </source>
</reference>